<dbReference type="Proteomes" id="UP000053766">
    <property type="component" value="Unassembled WGS sequence"/>
</dbReference>
<reference evidence="1 2" key="1">
    <citation type="submission" date="2013-11" db="EMBL/GenBank/DDBJ databases">
        <title>Draft genome of the bovine lungworm Dictyocaulus viviparus.</title>
        <authorList>
            <person name="Mitreva M."/>
        </authorList>
    </citation>
    <scope>NUCLEOTIDE SEQUENCE [LARGE SCALE GENOMIC DNA]</scope>
    <source>
        <strain evidence="1 2">HannoverDv2000</strain>
    </source>
</reference>
<reference evidence="2" key="2">
    <citation type="journal article" date="2016" name="Sci. Rep.">
        <title>Dictyocaulus viviparus genome, variome and transcriptome elucidate lungworm biology and support future intervention.</title>
        <authorList>
            <person name="McNulty S.N."/>
            <person name="Strube C."/>
            <person name="Rosa B.A."/>
            <person name="Martin J.C."/>
            <person name="Tyagi R."/>
            <person name="Choi Y.J."/>
            <person name="Wang Q."/>
            <person name="Hallsworth Pepin K."/>
            <person name="Zhang X."/>
            <person name="Ozersky P."/>
            <person name="Wilson R.K."/>
            <person name="Sternberg P.W."/>
            <person name="Gasser R.B."/>
            <person name="Mitreva M."/>
        </authorList>
    </citation>
    <scope>NUCLEOTIDE SEQUENCE [LARGE SCALE GENOMIC DNA]</scope>
    <source>
        <strain evidence="2">HannoverDv2000</strain>
    </source>
</reference>
<dbReference type="EMBL" id="KN716717">
    <property type="protein sequence ID" value="KJH42054.1"/>
    <property type="molecule type" value="Genomic_DNA"/>
</dbReference>
<evidence type="ECO:0000313" key="2">
    <source>
        <dbReference type="Proteomes" id="UP000053766"/>
    </source>
</evidence>
<proteinExistence type="predicted"/>
<accession>A0A0D8XEG2</accession>
<sequence length="79" mass="9109">MLCSIIQKISEEIECRNGLIQERISCINLLHYACQFVGRSFTFRLVPARIIIQEARQAESGAEKCRKVVRMNPTIERKA</sequence>
<name>A0A0D8XEG2_DICVI</name>
<gene>
    <name evidence="1" type="ORF">DICVIV_11972</name>
</gene>
<evidence type="ECO:0000313" key="1">
    <source>
        <dbReference type="EMBL" id="KJH42054.1"/>
    </source>
</evidence>
<dbReference type="AlphaFoldDB" id="A0A0D8XEG2"/>
<organism evidence="1 2">
    <name type="scientific">Dictyocaulus viviparus</name>
    <name type="common">Bovine lungworm</name>
    <dbReference type="NCBI Taxonomy" id="29172"/>
    <lineage>
        <taxon>Eukaryota</taxon>
        <taxon>Metazoa</taxon>
        <taxon>Ecdysozoa</taxon>
        <taxon>Nematoda</taxon>
        <taxon>Chromadorea</taxon>
        <taxon>Rhabditida</taxon>
        <taxon>Rhabditina</taxon>
        <taxon>Rhabditomorpha</taxon>
        <taxon>Strongyloidea</taxon>
        <taxon>Metastrongylidae</taxon>
        <taxon>Dictyocaulus</taxon>
    </lineage>
</organism>
<protein>
    <submittedName>
        <fullName evidence="1">Uncharacterized protein</fullName>
    </submittedName>
</protein>
<keyword evidence="2" id="KW-1185">Reference proteome</keyword>
<dbReference type="OrthoDB" id="5836300at2759"/>